<proteinExistence type="predicted"/>
<keyword evidence="1" id="KW-0812">Transmembrane</keyword>
<dbReference type="Proteomes" id="UP000694555">
    <property type="component" value="Unplaced"/>
</dbReference>
<feature type="transmembrane region" description="Helical" evidence="1">
    <location>
        <begin position="135"/>
        <end position="152"/>
    </location>
</feature>
<name>A0A8C0ANJ0_9AVES</name>
<dbReference type="AlphaFoldDB" id="A0A8C0ANJ0"/>
<dbReference type="Ensembl" id="ENSBJAT00000002020.1">
    <property type="protein sequence ID" value="ENSBJAP00000001970.1"/>
    <property type="gene ID" value="ENSBJAG00000001471.1"/>
</dbReference>
<evidence type="ECO:0000313" key="2">
    <source>
        <dbReference type="Ensembl" id="ENSBJAP00000001970.1"/>
    </source>
</evidence>
<keyword evidence="3" id="KW-1185">Reference proteome</keyword>
<accession>A0A8C0ANJ0</accession>
<keyword evidence="1" id="KW-0472">Membrane</keyword>
<protein>
    <submittedName>
        <fullName evidence="2">Uncharacterized protein</fullName>
    </submittedName>
</protein>
<evidence type="ECO:0000256" key="1">
    <source>
        <dbReference type="SAM" id="Phobius"/>
    </source>
</evidence>
<evidence type="ECO:0000313" key="3">
    <source>
        <dbReference type="Proteomes" id="UP000694555"/>
    </source>
</evidence>
<organism evidence="2 3">
    <name type="scientific">Buteo japonicus</name>
    <dbReference type="NCBI Taxonomy" id="224669"/>
    <lineage>
        <taxon>Eukaryota</taxon>
        <taxon>Metazoa</taxon>
        <taxon>Chordata</taxon>
        <taxon>Craniata</taxon>
        <taxon>Vertebrata</taxon>
        <taxon>Euteleostomi</taxon>
        <taxon>Archelosauria</taxon>
        <taxon>Archosauria</taxon>
        <taxon>Dinosauria</taxon>
        <taxon>Saurischia</taxon>
        <taxon>Theropoda</taxon>
        <taxon>Coelurosauria</taxon>
        <taxon>Aves</taxon>
        <taxon>Neognathae</taxon>
        <taxon>Neoaves</taxon>
        <taxon>Telluraves</taxon>
        <taxon>Accipitrimorphae</taxon>
        <taxon>Accipitriformes</taxon>
        <taxon>Accipitridae</taxon>
        <taxon>Accipitrinae</taxon>
        <taxon>Buteo</taxon>
    </lineage>
</organism>
<reference evidence="2" key="1">
    <citation type="submission" date="2025-08" db="UniProtKB">
        <authorList>
            <consortium name="Ensembl"/>
        </authorList>
    </citation>
    <scope>IDENTIFICATION</scope>
</reference>
<reference evidence="2" key="2">
    <citation type="submission" date="2025-09" db="UniProtKB">
        <authorList>
            <consortium name="Ensembl"/>
        </authorList>
    </citation>
    <scope>IDENTIFICATION</scope>
</reference>
<keyword evidence="1" id="KW-1133">Transmembrane helix</keyword>
<sequence length="156" mass="17778">MIFIRLKTSSQMVNRVEGNEMESPMTQWGGRWDGGAGTPIGPPGRGCGESSHFVPTPGWVYPRRPLDVDIWSWHRARSGEIPTYRPYSSNRNSPALSLQHCYHAWWDQTHTDAEHFIQAHCSLDLLKNRTLSQAFFIYLWITSTTLYIAVLAELGT</sequence>